<evidence type="ECO:0000313" key="2">
    <source>
        <dbReference type="EMBL" id="KAF8364775.1"/>
    </source>
</evidence>
<feature type="compositionally biased region" description="Basic and acidic residues" evidence="1">
    <location>
        <begin position="40"/>
        <end position="55"/>
    </location>
</feature>
<keyword evidence="3" id="KW-1185">Reference proteome</keyword>
<proteinExistence type="predicted"/>
<name>A0A834Y6C4_TETSI</name>
<comment type="caution">
    <text evidence="2">The sequence shown here is derived from an EMBL/GenBank/DDBJ whole genome shotgun (WGS) entry which is preliminary data.</text>
</comment>
<sequence>MQKNQKEDNTAVADNAAFMTSASPLDIRNAAAAAAASRLPRAEEAGNNKGYHDNRSNTPLMPREEFLDEEAIFDMPALLVNMAEGMLVSPPRINSLQCDDWPENSDGGSLWSYF</sequence>
<dbReference type="OMA" id="DDWPENS"/>
<feature type="region of interest" description="Disordered" evidence="1">
    <location>
        <begin position="33"/>
        <end position="60"/>
    </location>
</feature>
<evidence type="ECO:0000313" key="3">
    <source>
        <dbReference type="Proteomes" id="UP000655225"/>
    </source>
</evidence>
<dbReference type="EMBL" id="JABCRI010001277">
    <property type="protein sequence ID" value="KAF8364775.1"/>
    <property type="molecule type" value="Genomic_DNA"/>
</dbReference>
<accession>A0A834Y6C4</accession>
<dbReference type="AlphaFoldDB" id="A0A834Y6C4"/>
<protein>
    <submittedName>
        <fullName evidence="2">Uncharacterized protein</fullName>
    </submittedName>
</protein>
<evidence type="ECO:0000256" key="1">
    <source>
        <dbReference type="SAM" id="MobiDB-lite"/>
    </source>
</evidence>
<organism evidence="2 3">
    <name type="scientific">Tetracentron sinense</name>
    <name type="common">Spur-leaf</name>
    <dbReference type="NCBI Taxonomy" id="13715"/>
    <lineage>
        <taxon>Eukaryota</taxon>
        <taxon>Viridiplantae</taxon>
        <taxon>Streptophyta</taxon>
        <taxon>Embryophyta</taxon>
        <taxon>Tracheophyta</taxon>
        <taxon>Spermatophyta</taxon>
        <taxon>Magnoliopsida</taxon>
        <taxon>Trochodendrales</taxon>
        <taxon>Trochodendraceae</taxon>
        <taxon>Tetracentron</taxon>
    </lineage>
</organism>
<dbReference type="OrthoDB" id="1748446at2759"/>
<reference evidence="2 3" key="1">
    <citation type="submission" date="2020-04" db="EMBL/GenBank/DDBJ databases">
        <title>Plant Genome Project.</title>
        <authorList>
            <person name="Zhang R.-G."/>
        </authorList>
    </citation>
    <scope>NUCLEOTIDE SEQUENCE [LARGE SCALE GENOMIC DNA]</scope>
    <source>
        <strain evidence="2">YNK0</strain>
        <tissue evidence="2">Leaf</tissue>
    </source>
</reference>
<gene>
    <name evidence="2" type="ORF">HHK36_033247</name>
</gene>
<dbReference type="Proteomes" id="UP000655225">
    <property type="component" value="Unassembled WGS sequence"/>
</dbReference>